<feature type="region of interest" description="Disordered" evidence="1">
    <location>
        <begin position="42"/>
        <end position="69"/>
    </location>
</feature>
<accession>A0AAJ6Z057</accession>
<dbReference type="Proteomes" id="UP000694872">
    <property type="component" value="Unplaced"/>
</dbReference>
<dbReference type="KEGG" id="pxu:106113941"/>
<feature type="non-terminal residue" evidence="2">
    <location>
        <position position="122"/>
    </location>
</feature>
<dbReference type="GeneID" id="106113941"/>
<name>A0AAJ6Z057_PAPXU</name>
<proteinExistence type="predicted"/>
<dbReference type="AlphaFoldDB" id="A0AAJ6Z057"/>
<protein>
    <submittedName>
        <fullName evidence="2">Fatty acid synthase-like</fullName>
    </submittedName>
</protein>
<reference evidence="2" key="1">
    <citation type="submission" date="2025-08" db="UniProtKB">
        <authorList>
            <consortium name="RefSeq"/>
        </authorList>
    </citation>
    <scope>IDENTIFICATION</scope>
</reference>
<sequence length="122" mass="12811">MDSLMGAEIKQTLERGYDVVLGVQEIRALTFAKLRALAGGEAEGGAEVEVPEQTEASEQTAGVEHAPPAGDLVQFPALEELVPEQVLVKLPSAAPDDSNIKPVFMVHPIEGVVRALAGVARA</sequence>
<dbReference type="Gene3D" id="1.10.1200.10">
    <property type="entry name" value="ACP-like"/>
    <property type="match status" value="1"/>
</dbReference>
<organism evidence="2">
    <name type="scientific">Papilio xuthus</name>
    <name type="common">Asian swallowtail butterfly</name>
    <dbReference type="NCBI Taxonomy" id="66420"/>
    <lineage>
        <taxon>Eukaryota</taxon>
        <taxon>Metazoa</taxon>
        <taxon>Ecdysozoa</taxon>
        <taxon>Arthropoda</taxon>
        <taxon>Hexapoda</taxon>
        <taxon>Insecta</taxon>
        <taxon>Pterygota</taxon>
        <taxon>Neoptera</taxon>
        <taxon>Endopterygota</taxon>
        <taxon>Lepidoptera</taxon>
        <taxon>Glossata</taxon>
        <taxon>Ditrysia</taxon>
        <taxon>Papilionoidea</taxon>
        <taxon>Papilionidae</taxon>
        <taxon>Papilioninae</taxon>
        <taxon>Papilio</taxon>
    </lineage>
</organism>
<gene>
    <name evidence="2" type="primary">LOC106113941</name>
</gene>
<evidence type="ECO:0000256" key="1">
    <source>
        <dbReference type="SAM" id="MobiDB-lite"/>
    </source>
</evidence>
<dbReference type="RefSeq" id="XP_013162459.1">
    <property type="nucleotide sequence ID" value="XM_013307005.1"/>
</dbReference>
<dbReference type="InterPro" id="IPR036736">
    <property type="entry name" value="ACP-like_sf"/>
</dbReference>
<evidence type="ECO:0000313" key="2">
    <source>
        <dbReference type="RefSeq" id="XP_013162459.1"/>
    </source>
</evidence>